<name>A0A3E2WM76_9FIRM</name>
<dbReference type="Proteomes" id="UP000261111">
    <property type="component" value="Unassembled WGS sequence"/>
</dbReference>
<dbReference type="InterPro" id="IPR007466">
    <property type="entry name" value="Peptidyl-Arg-deiminase_porph"/>
</dbReference>
<dbReference type="NCBIfam" id="NF010070">
    <property type="entry name" value="PRK13551.1"/>
    <property type="match status" value="1"/>
</dbReference>
<accession>A0A3E2WM76</accession>
<dbReference type="GO" id="GO:0004668">
    <property type="term" value="F:protein-arginine deiminase activity"/>
    <property type="evidence" value="ECO:0007669"/>
    <property type="project" value="InterPro"/>
</dbReference>
<comment type="similarity">
    <text evidence="2">Belongs to the agmatine deiminase family.</text>
</comment>
<dbReference type="SUPFAM" id="SSF55909">
    <property type="entry name" value="Pentein"/>
    <property type="match status" value="1"/>
</dbReference>
<dbReference type="GeneID" id="93333770"/>
<evidence type="ECO:0000313" key="3">
    <source>
        <dbReference type="EMBL" id="RGC28232.1"/>
    </source>
</evidence>
<comment type="caution">
    <text evidence="3">The sequence shown here is derived from an EMBL/GenBank/DDBJ whole genome shotgun (WGS) entry which is preliminary data.</text>
</comment>
<reference evidence="3 4" key="1">
    <citation type="submission" date="2018-08" db="EMBL/GenBank/DDBJ databases">
        <title>A genome reference for cultivated species of the human gut microbiota.</title>
        <authorList>
            <person name="Zou Y."/>
            <person name="Xue W."/>
            <person name="Luo G."/>
        </authorList>
    </citation>
    <scope>NUCLEOTIDE SEQUENCE [LARGE SCALE GENOMIC DNA]</scope>
    <source>
        <strain evidence="3 4">AF19-21</strain>
    </source>
</reference>
<protein>
    <recommendedName>
        <fullName evidence="2">Putative agmatine deiminase</fullName>
        <ecNumber evidence="2">3.5.3.12</ecNumber>
    </recommendedName>
    <alternativeName>
        <fullName evidence="2">Agmatine iminohydrolase</fullName>
    </alternativeName>
</protein>
<keyword evidence="1 2" id="KW-0378">Hydrolase</keyword>
<dbReference type="RefSeq" id="WP_025657847.1">
    <property type="nucleotide sequence ID" value="NZ_QVIA01000021.1"/>
</dbReference>
<dbReference type="Pfam" id="PF04371">
    <property type="entry name" value="PAD_porph"/>
    <property type="match status" value="1"/>
</dbReference>
<dbReference type="NCBIfam" id="TIGR03380">
    <property type="entry name" value="agmatine_aguA"/>
    <property type="match status" value="1"/>
</dbReference>
<feature type="active site" description="Amidino-cysteine intermediate" evidence="2">
    <location>
        <position position="358"/>
    </location>
</feature>
<dbReference type="GO" id="GO:0047632">
    <property type="term" value="F:agmatine deiminase activity"/>
    <property type="evidence" value="ECO:0007669"/>
    <property type="project" value="UniProtKB-UniRule"/>
</dbReference>
<dbReference type="GO" id="GO:0009446">
    <property type="term" value="P:putrescine biosynthetic process"/>
    <property type="evidence" value="ECO:0007669"/>
    <property type="project" value="InterPro"/>
</dbReference>
<evidence type="ECO:0000256" key="2">
    <source>
        <dbReference type="HAMAP-Rule" id="MF_01841"/>
    </source>
</evidence>
<dbReference type="PANTHER" id="PTHR31377">
    <property type="entry name" value="AGMATINE DEIMINASE-RELATED"/>
    <property type="match status" value="1"/>
</dbReference>
<organism evidence="3 4">
    <name type="scientific">Hungatella hathewayi</name>
    <dbReference type="NCBI Taxonomy" id="154046"/>
    <lineage>
        <taxon>Bacteria</taxon>
        <taxon>Bacillati</taxon>
        <taxon>Bacillota</taxon>
        <taxon>Clostridia</taxon>
        <taxon>Lachnospirales</taxon>
        <taxon>Lachnospiraceae</taxon>
        <taxon>Hungatella</taxon>
    </lineage>
</organism>
<evidence type="ECO:0000256" key="1">
    <source>
        <dbReference type="ARBA" id="ARBA00022801"/>
    </source>
</evidence>
<dbReference type="EMBL" id="QVIA01000021">
    <property type="protein sequence ID" value="RGC28232.1"/>
    <property type="molecule type" value="Genomic_DNA"/>
</dbReference>
<dbReference type="Gene3D" id="3.75.10.10">
    <property type="entry name" value="L-arginine/glycine Amidinotransferase, Chain A"/>
    <property type="match status" value="1"/>
</dbReference>
<dbReference type="EC" id="3.5.3.12" evidence="2"/>
<sequence length="370" mass="41362">MNKLTTPREDGYFMPAEFAPHEAVILIWPVRPGSWGKNPERARKAFLEIIREASRSEKVYLLADREHKEEAVRAAGRFAEVLAVGSDDAWARDVAPTFVTNGRDVRGISWRFNAWGGSIDGLYASWDKDDAVAGVLLDKLGYFCYDAGDFVLEGGSIHSDGEGTILTTRSCLLSPGRNPRLSKLQIEDKLKQYLGAEKILWLPRGIYMDETNEHVDNVCAFTAPGEVVLAWTDDREDPQYELSRACLDYLEKQTDAKGRRLTVHRLPIPDVPVRVTREEVEQFVFEAGEDMREAGERLAASYVNFYFTNDAVLVPQFGGDNEESDRRALEILRPLCPGRRVTGIDSRAILLGGGNIHCITQQIPEGGGNE</sequence>
<dbReference type="HAMAP" id="MF_01841">
    <property type="entry name" value="Agmatine_deimin"/>
    <property type="match status" value="1"/>
</dbReference>
<evidence type="ECO:0000313" key="4">
    <source>
        <dbReference type="Proteomes" id="UP000261111"/>
    </source>
</evidence>
<proteinExistence type="inferred from homology"/>
<dbReference type="AlphaFoldDB" id="A0A3E2WM76"/>
<dbReference type="InterPro" id="IPR017754">
    <property type="entry name" value="Agmatine_deiminase"/>
</dbReference>
<dbReference type="PANTHER" id="PTHR31377:SF0">
    <property type="entry name" value="AGMATINE DEIMINASE-RELATED"/>
    <property type="match status" value="1"/>
</dbReference>
<gene>
    <name evidence="2 3" type="primary">aguA</name>
    <name evidence="3" type="ORF">DWX41_17045</name>
</gene>
<comment type="catalytic activity">
    <reaction evidence="2">
        <text>agmatine + H2O = N-carbamoylputrescine + NH4(+)</text>
        <dbReference type="Rhea" id="RHEA:18037"/>
        <dbReference type="ChEBI" id="CHEBI:15377"/>
        <dbReference type="ChEBI" id="CHEBI:28938"/>
        <dbReference type="ChEBI" id="CHEBI:58145"/>
        <dbReference type="ChEBI" id="CHEBI:58318"/>
        <dbReference type="EC" id="3.5.3.12"/>
    </reaction>
</comment>